<accession>A0A5B7JBB6</accession>
<name>A0A5B7JBB6_PORTR</name>
<dbReference type="EMBL" id="VSRR010088632">
    <property type="protein sequence ID" value="MPC91673.1"/>
    <property type="molecule type" value="Genomic_DNA"/>
</dbReference>
<sequence>MCVSVMEHDSPRRTTPLLPWPGSVRADGRCTVKREGRVCSCLSSEPYVSWGVTRLRGLPLSLIPLKFLVPCRRHRGVDLGMGGAVCYRRPG</sequence>
<keyword evidence="2" id="KW-1185">Reference proteome</keyword>
<dbReference type="AlphaFoldDB" id="A0A5B7JBB6"/>
<evidence type="ECO:0000313" key="2">
    <source>
        <dbReference type="Proteomes" id="UP000324222"/>
    </source>
</evidence>
<comment type="caution">
    <text evidence="1">The sequence shown here is derived from an EMBL/GenBank/DDBJ whole genome shotgun (WGS) entry which is preliminary data.</text>
</comment>
<evidence type="ECO:0000313" key="1">
    <source>
        <dbReference type="EMBL" id="MPC91673.1"/>
    </source>
</evidence>
<reference evidence="1 2" key="1">
    <citation type="submission" date="2019-05" db="EMBL/GenBank/DDBJ databases">
        <title>Another draft genome of Portunus trituberculatus and its Hox gene families provides insights of decapod evolution.</title>
        <authorList>
            <person name="Jeong J.-H."/>
            <person name="Song I."/>
            <person name="Kim S."/>
            <person name="Choi T."/>
            <person name="Kim D."/>
            <person name="Ryu S."/>
            <person name="Kim W."/>
        </authorList>
    </citation>
    <scope>NUCLEOTIDE SEQUENCE [LARGE SCALE GENOMIC DNA]</scope>
    <source>
        <tissue evidence="1">Muscle</tissue>
    </source>
</reference>
<dbReference type="Proteomes" id="UP000324222">
    <property type="component" value="Unassembled WGS sequence"/>
</dbReference>
<proteinExistence type="predicted"/>
<protein>
    <submittedName>
        <fullName evidence="1">Uncharacterized protein</fullName>
    </submittedName>
</protein>
<gene>
    <name evidence="1" type="ORF">E2C01_086727</name>
</gene>
<organism evidence="1 2">
    <name type="scientific">Portunus trituberculatus</name>
    <name type="common">Swimming crab</name>
    <name type="synonym">Neptunus trituberculatus</name>
    <dbReference type="NCBI Taxonomy" id="210409"/>
    <lineage>
        <taxon>Eukaryota</taxon>
        <taxon>Metazoa</taxon>
        <taxon>Ecdysozoa</taxon>
        <taxon>Arthropoda</taxon>
        <taxon>Crustacea</taxon>
        <taxon>Multicrustacea</taxon>
        <taxon>Malacostraca</taxon>
        <taxon>Eumalacostraca</taxon>
        <taxon>Eucarida</taxon>
        <taxon>Decapoda</taxon>
        <taxon>Pleocyemata</taxon>
        <taxon>Brachyura</taxon>
        <taxon>Eubrachyura</taxon>
        <taxon>Portunoidea</taxon>
        <taxon>Portunidae</taxon>
        <taxon>Portuninae</taxon>
        <taxon>Portunus</taxon>
    </lineage>
</organism>